<proteinExistence type="predicted"/>
<dbReference type="SUPFAM" id="SSF56801">
    <property type="entry name" value="Acetyl-CoA synthetase-like"/>
    <property type="match status" value="1"/>
</dbReference>
<organism evidence="7">
    <name type="scientific">termite gut metagenome</name>
    <dbReference type="NCBI Taxonomy" id="433724"/>
    <lineage>
        <taxon>unclassified sequences</taxon>
        <taxon>metagenomes</taxon>
        <taxon>organismal metagenomes</taxon>
    </lineage>
</organism>
<dbReference type="GO" id="GO:0000166">
    <property type="term" value="F:nucleotide binding"/>
    <property type="evidence" value="ECO:0007669"/>
    <property type="project" value="UniProtKB-KW"/>
</dbReference>
<keyword evidence="4" id="KW-0547">Nucleotide-binding</keyword>
<name>A0A5J4S7Q3_9ZZZZ</name>
<dbReference type="PIRSF" id="PIRSF006444">
    <property type="entry name" value="PaaK"/>
    <property type="match status" value="1"/>
</dbReference>
<evidence type="ECO:0000259" key="5">
    <source>
        <dbReference type="Pfam" id="PF00501"/>
    </source>
</evidence>
<reference evidence="7" key="1">
    <citation type="submission" date="2019-03" db="EMBL/GenBank/DDBJ databases">
        <title>Single cell metagenomics reveals metabolic interactions within the superorganism composed of flagellate Streblomastix strix and complex community of Bacteroidetes bacteria on its surface.</title>
        <authorList>
            <person name="Treitli S.C."/>
            <person name="Kolisko M."/>
            <person name="Husnik F."/>
            <person name="Keeling P."/>
            <person name="Hampl V."/>
        </authorList>
    </citation>
    <scope>NUCLEOTIDE SEQUENCE</scope>
    <source>
        <strain evidence="7">STM</strain>
    </source>
</reference>
<evidence type="ECO:0000256" key="3">
    <source>
        <dbReference type="ARBA" id="ARBA00022598"/>
    </source>
</evidence>
<evidence type="ECO:0000259" key="6">
    <source>
        <dbReference type="Pfam" id="PF14535"/>
    </source>
</evidence>
<comment type="pathway">
    <text evidence="1">Aromatic compound metabolism.</text>
</comment>
<dbReference type="InterPro" id="IPR051414">
    <property type="entry name" value="Adenylate-forming_Reductase"/>
</dbReference>
<evidence type="ECO:0000256" key="1">
    <source>
        <dbReference type="ARBA" id="ARBA00005211"/>
    </source>
</evidence>
<accession>A0A5J4S7Q3</accession>
<dbReference type="PANTHER" id="PTHR43439:SF1">
    <property type="entry name" value="PHENYLACETATE-COENZYME A LIGASE"/>
    <property type="match status" value="1"/>
</dbReference>
<evidence type="ECO:0000313" key="7">
    <source>
        <dbReference type="EMBL" id="KAA6341722.1"/>
    </source>
</evidence>
<dbReference type="Gene3D" id="3.40.50.12780">
    <property type="entry name" value="N-terminal domain of ligase-like"/>
    <property type="match status" value="1"/>
</dbReference>
<dbReference type="FunFam" id="3.40.50.12780:FF:000016">
    <property type="entry name" value="Phenylacetate-coenzyme A ligase"/>
    <property type="match status" value="1"/>
</dbReference>
<dbReference type="EC" id="6.2.1.30" evidence="7"/>
<dbReference type="InterPro" id="IPR011880">
    <property type="entry name" value="PA_CoA_ligase"/>
</dbReference>
<dbReference type="EMBL" id="SNRY01000369">
    <property type="protein sequence ID" value="KAA6341722.1"/>
    <property type="molecule type" value="Genomic_DNA"/>
</dbReference>
<comment type="subunit">
    <text evidence="2">Monomer.</text>
</comment>
<dbReference type="InterPro" id="IPR028154">
    <property type="entry name" value="AMP-dep_Lig_C"/>
</dbReference>
<evidence type="ECO:0000256" key="4">
    <source>
        <dbReference type="ARBA" id="ARBA00022741"/>
    </source>
</evidence>
<sequence>MIWNETIECMDRENLRRIQGIRLKNVVEHVYHNTPFYRKKMQELGITPDDINDIDDIVKLPFTTKLDLRDNYPFGLCAVPMSQIVRIHASSGTTGKPTVVGHTRKDLAVWTESLARSFTAYGADSSDIFQVAYGYGLFTGGLGAHYGAEHIGASVIPMSSGNTEKQITLMHDFGSTVLCCTPSYALFVADAIKDSGLPREDFKLKIGAFGAEPWTESMRKEIEEKLGIKAYDIYGLSEIAGPGVGYECEYQDGTHLNEDHFFPEILDPVTSQPVKPGETGELVFTHLTKEGMPLIRYRTKDLTALHYERCSCGRTLVRMERILGRCDDMLIIRGVNVFPTQIESVILELPEFEPHYLLTVDRINNTDRMELKVEVRSDYYSDEINKMLALKKRLTARLQSVLGLAVDVKLVEPRTIERSMGKAKRVIDNRQLK</sequence>
<dbReference type="CDD" id="cd05913">
    <property type="entry name" value="PaaK"/>
    <property type="match status" value="1"/>
</dbReference>
<dbReference type="AlphaFoldDB" id="A0A5J4S7Q3"/>
<feature type="domain" description="AMP-dependent ligase C-terminal" evidence="6">
    <location>
        <begin position="334"/>
        <end position="430"/>
    </location>
</feature>
<dbReference type="Gene3D" id="3.30.300.30">
    <property type="match status" value="1"/>
</dbReference>
<dbReference type="Pfam" id="PF14535">
    <property type="entry name" value="AMP-binding_C_2"/>
    <property type="match status" value="1"/>
</dbReference>
<keyword evidence="3 7" id="KW-0436">Ligase</keyword>
<feature type="domain" description="AMP-dependent synthetase/ligase" evidence="5">
    <location>
        <begin position="82"/>
        <end position="284"/>
    </location>
</feature>
<dbReference type="GO" id="GO:0047475">
    <property type="term" value="F:phenylacetate-CoA ligase activity"/>
    <property type="evidence" value="ECO:0007669"/>
    <property type="project" value="UniProtKB-EC"/>
</dbReference>
<dbReference type="GO" id="GO:0010124">
    <property type="term" value="P:phenylacetate catabolic process"/>
    <property type="evidence" value="ECO:0007669"/>
    <property type="project" value="InterPro"/>
</dbReference>
<gene>
    <name evidence="7" type="ORF">EZS27_010472</name>
</gene>
<dbReference type="InterPro" id="IPR000873">
    <property type="entry name" value="AMP-dep_synth/lig_dom"/>
</dbReference>
<dbReference type="PANTHER" id="PTHR43439">
    <property type="entry name" value="PHENYLACETATE-COENZYME A LIGASE"/>
    <property type="match status" value="1"/>
</dbReference>
<dbReference type="InterPro" id="IPR042099">
    <property type="entry name" value="ANL_N_sf"/>
</dbReference>
<protein>
    <submittedName>
        <fullName evidence="7">Phenylacetate-coenzyme A ligase</fullName>
        <ecNumber evidence="7">6.2.1.30</ecNumber>
    </submittedName>
</protein>
<dbReference type="Pfam" id="PF00501">
    <property type="entry name" value="AMP-binding"/>
    <property type="match status" value="1"/>
</dbReference>
<evidence type="ECO:0000256" key="2">
    <source>
        <dbReference type="ARBA" id="ARBA00011245"/>
    </source>
</evidence>
<comment type="caution">
    <text evidence="7">The sequence shown here is derived from an EMBL/GenBank/DDBJ whole genome shotgun (WGS) entry which is preliminary data.</text>
</comment>
<dbReference type="InterPro" id="IPR045851">
    <property type="entry name" value="AMP-bd_C_sf"/>
</dbReference>